<sequence>MQINAQVYSGAIYPPLVQNEALKVVSGSSAIAARVSSDHLTAGCTAYNSEAQSQSQSESRIRVRDWLMLADQSILQKTIDQQPDKSLITSTNETTNTITSAAEMAIEDASTHIPSSVSAAIVPLGATTVVTASTTSSTKQPTLMRIGSIGRTTITCVAPRVASNDTEINLLNNGNMGVISAAALAAAGVELESVDESMTEVLVKIENSSSSTQDEDMDMDMEAEGDENGEGDFIGEEEQQTGDSGKEPDFNYELKLSSPMSWAFDTVKIENEEEFEDILSGENDTTNTEDEDDLLTTAAATTKQAAVNSSDQQPTASLSISPKETTESLIIQNPSSNSSDSALLKCKQRGVGKRRTHIESKQETSLPSVQQQLLLLEQQQHLQHLQLRPTQQTLQFKLASIPATITSFTTTTTTAAAATASNNDSSGANEDNVTVGTDVGAEPNSKQDSTMGHTNKNTDFKSSVSDDKRYRILVQNQRMRKESLEHSEDMIYNADIEKPWVCRNCNRNYKWKNSLKCHLKNECGQPPRYFCSKLCGYATNVHSNLKRHLNTKCRDRMEEDQKTNTSTYTLVFQQNE</sequence>
<dbReference type="Proteomes" id="UP000606786">
    <property type="component" value="Unassembled WGS sequence"/>
</dbReference>
<evidence type="ECO:0000256" key="1">
    <source>
        <dbReference type="PROSITE-ProRule" id="PRU00042"/>
    </source>
</evidence>
<feature type="region of interest" description="Disordered" evidence="2">
    <location>
        <begin position="207"/>
        <end position="248"/>
    </location>
</feature>
<proteinExistence type="predicted"/>
<dbReference type="PROSITE" id="PS50157">
    <property type="entry name" value="ZINC_FINGER_C2H2_2"/>
    <property type="match status" value="1"/>
</dbReference>
<protein>
    <submittedName>
        <fullName evidence="4">(Mediterranean fruit fly) hypothetical protein</fullName>
    </submittedName>
</protein>
<evidence type="ECO:0000313" key="5">
    <source>
        <dbReference type="Proteomes" id="UP000606786"/>
    </source>
</evidence>
<accession>A0A811VKS4</accession>
<gene>
    <name evidence="4" type="ORF">CCAP1982_LOCUS22676</name>
</gene>
<feature type="region of interest" description="Disordered" evidence="2">
    <location>
        <begin position="303"/>
        <end position="342"/>
    </location>
</feature>
<reference evidence="4" key="1">
    <citation type="submission" date="2020-11" db="EMBL/GenBank/DDBJ databases">
        <authorList>
            <person name="Whitehead M."/>
        </authorList>
    </citation>
    <scope>NUCLEOTIDE SEQUENCE</scope>
    <source>
        <strain evidence="4">EGII</strain>
    </source>
</reference>
<dbReference type="OrthoDB" id="407106at2759"/>
<feature type="region of interest" description="Disordered" evidence="2">
    <location>
        <begin position="441"/>
        <end position="462"/>
    </location>
</feature>
<dbReference type="EMBL" id="CAJHJT010000056">
    <property type="protein sequence ID" value="CAD7014692.1"/>
    <property type="molecule type" value="Genomic_DNA"/>
</dbReference>
<keyword evidence="5" id="KW-1185">Reference proteome</keyword>
<comment type="caution">
    <text evidence="4">The sequence shown here is derived from an EMBL/GenBank/DDBJ whole genome shotgun (WGS) entry which is preliminary data.</text>
</comment>
<evidence type="ECO:0000256" key="2">
    <source>
        <dbReference type="SAM" id="MobiDB-lite"/>
    </source>
</evidence>
<dbReference type="InterPro" id="IPR013087">
    <property type="entry name" value="Znf_C2H2_type"/>
</dbReference>
<feature type="compositionally biased region" description="Acidic residues" evidence="2">
    <location>
        <begin position="213"/>
        <end position="240"/>
    </location>
</feature>
<name>A0A811VKS4_CERCA</name>
<dbReference type="AlphaFoldDB" id="A0A811VKS4"/>
<keyword evidence="1" id="KW-0863">Zinc-finger</keyword>
<keyword evidence="1" id="KW-0862">Zinc</keyword>
<dbReference type="GO" id="GO:0008270">
    <property type="term" value="F:zinc ion binding"/>
    <property type="evidence" value="ECO:0007669"/>
    <property type="project" value="UniProtKB-KW"/>
</dbReference>
<evidence type="ECO:0000259" key="3">
    <source>
        <dbReference type="PROSITE" id="PS50157"/>
    </source>
</evidence>
<feature type="domain" description="C2H2-type" evidence="3">
    <location>
        <begin position="500"/>
        <end position="527"/>
    </location>
</feature>
<dbReference type="Gene3D" id="3.30.160.60">
    <property type="entry name" value="Classic Zinc Finger"/>
    <property type="match status" value="1"/>
</dbReference>
<feature type="compositionally biased region" description="Polar residues" evidence="2">
    <location>
        <begin position="303"/>
        <end position="341"/>
    </location>
</feature>
<feature type="compositionally biased region" description="Polar residues" evidence="2">
    <location>
        <begin position="444"/>
        <end position="455"/>
    </location>
</feature>
<keyword evidence="1" id="KW-0479">Metal-binding</keyword>
<evidence type="ECO:0000313" key="4">
    <source>
        <dbReference type="EMBL" id="CAD7014692.1"/>
    </source>
</evidence>
<organism evidence="4 5">
    <name type="scientific">Ceratitis capitata</name>
    <name type="common">Mediterranean fruit fly</name>
    <name type="synonym">Tephritis capitata</name>
    <dbReference type="NCBI Taxonomy" id="7213"/>
    <lineage>
        <taxon>Eukaryota</taxon>
        <taxon>Metazoa</taxon>
        <taxon>Ecdysozoa</taxon>
        <taxon>Arthropoda</taxon>
        <taxon>Hexapoda</taxon>
        <taxon>Insecta</taxon>
        <taxon>Pterygota</taxon>
        <taxon>Neoptera</taxon>
        <taxon>Endopterygota</taxon>
        <taxon>Diptera</taxon>
        <taxon>Brachycera</taxon>
        <taxon>Muscomorpha</taxon>
        <taxon>Tephritoidea</taxon>
        <taxon>Tephritidae</taxon>
        <taxon>Ceratitis</taxon>
        <taxon>Ceratitis</taxon>
    </lineage>
</organism>